<evidence type="ECO:0000313" key="3">
    <source>
        <dbReference type="Proteomes" id="UP000257004"/>
    </source>
</evidence>
<sequence length="48" mass="5694">MKTNKTRNKEITKLYVSKKSMQNKDRFINLMVFTIVFFIAVLLISQIV</sequence>
<organism evidence="2 3">
    <name type="scientific">Flavobacterium cutihirudinis</name>
    <dbReference type="NCBI Taxonomy" id="1265740"/>
    <lineage>
        <taxon>Bacteria</taxon>
        <taxon>Pseudomonadati</taxon>
        <taxon>Bacteroidota</taxon>
        <taxon>Flavobacteriia</taxon>
        <taxon>Flavobacteriales</taxon>
        <taxon>Flavobacteriaceae</taxon>
        <taxon>Flavobacterium</taxon>
    </lineage>
</organism>
<feature type="transmembrane region" description="Helical" evidence="1">
    <location>
        <begin position="27"/>
        <end position="47"/>
    </location>
</feature>
<proteinExistence type="predicted"/>
<keyword evidence="1" id="KW-0812">Transmembrane</keyword>
<evidence type="ECO:0000256" key="1">
    <source>
        <dbReference type="SAM" id="Phobius"/>
    </source>
</evidence>
<keyword evidence="1" id="KW-0472">Membrane</keyword>
<dbReference type="Proteomes" id="UP000257004">
    <property type="component" value="Unassembled WGS sequence"/>
</dbReference>
<name>A0A3D9G1Q5_9FLAO</name>
<comment type="caution">
    <text evidence="2">The sequence shown here is derived from an EMBL/GenBank/DDBJ whole genome shotgun (WGS) entry which is preliminary data.</text>
</comment>
<dbReference type="AlphaFoldDB" id="A0A3D9G1Q5"/>
<protein>
    <submittedName>
        <fullName evidence="2">Uncharacterized protein</fullName>
    </submittedName>
</protein>
<gene>
    <name evidence="2" type="ORF">BD847_1052</name>
</gene>
<dbReference type="EMBL" id="QRDQ01000007">
    <property type="protein sequence ID" value="RED27119.1"/>
    <property type="molecule type" value="Genomic_DNA"/>
</dbReference>
<reference evidence="2 3" key="1">
    <citation type="submission" date="2018-07" db="EMBL/GenBank/DDBJ databases">
        <title>Genomic Encyclopedia of Archaeal and Bacterial Type Strains, Phase II (KMG-II): from individual species to whole genera.</title>
        <authorList>
            <person name="Goeker M."/>
        </authorList>
    </citation>
    <scope>NUCLEOTIDE SEQUENCE [LARGE SCALE GENOMIC DNA]</scope>
    <source>
        <strain evidence="2 3">DSM 25795</strain>
    </source>
</reference>
<keyword evidence="1" id="KW-1133">Transmembrane helix</keyword>
<accession>A0A3D9G1Q5</accession>
<keyword evidence="3" id="KW-1185">Reference proteome</keyword>
<evidence type="ECO:0000313" key="2">
    <source>
        <dbReference type="EMBL" id="RED27119.1"/>
    </source>
</evidence>